<dbReference type="Proteomes" id="UP000237271">
    <property type="component" value="Unassembled WGS sequence"/>
</dbReference>
<dbReference type="GO" id="GO:0006310">
    <property type="term" value="P:DNA recombination"/>
    <property type="evidence" value="ECO:0007669"/>
    <property type="project" value="UniProtKB-KW"/>
</dbReference>
<dbReference type="EMBL" id="NCKW01003391">
    <property type="protein sequence ID" value="POM76811.1"/>
    <property type="molecule type" value="Genomic_DNA"/>
</dbReference>
<sequence>MGYNLWLPRNALDSNAEQLGAFAVFLWRYGMNKVGKGNTYSTICNKLCAVRWFHKHTAGYDPGVNAGHAILLRGIRRFTNPVIKQQLVTPALLRRIYRVVDLRNPRVQLLWGGLLLAYFFLLRRSKYLFIGNKHHQYDLRLSDISFQDKSGKRVQPSCADMVGIRKLGSKNNQFGQAFSPSIGDDVLCPVKAARWILKASTAYNTQPDQPALSTSLGKRIAAEEVAAILERAATASGLDANLYSTHSIRSSGADRLVIKLMGSWLSNAFEGYPMLTAADSSDLAKMMCGKQG</sequence>
<dbReference type="Gene3D" id="1.10.443.10">
    <property type="entry name" value="Intergrase catalytic core"/>
    <property type="match status" value="1"/>
</dbReference>
<keyword evidence="3" id="KW-1185">Reference proteome</keyword>
<dbReference type="GO" id="GO:0015074">
    <property type="term" value="P:DNA integration"/>
    <property type="evidence" value="ECO:0007669"/>
    <property type="project" value="InterPro"/>
</dbReference>
<protein>
    <recommendedName>
        <fullName evidence="4">Tyr recombinase domain-containing protein</fullName>
    </recommendedName>
</protein>
<keyword evidence="1" id="KW-0233">DNA recombination</keyword>
<evidence type="ECO:0008006" key="4">
    <source>
        <dbReference type="Google" id="ProtNLM"/>
    </source>
</evidence>
<name>A0A2P4YG91_9STRA</name>
<evidence type="ECO:0000313" key="3">
    <source>
        <dbReference type="Proteomes" id="UP000237271"/>
    </source>
</evidence>
<dbReference type="InterPro" id="IPR011010">
    <property type="entry name" value="DNA_brk_join_enz"/>
</dbReference>
<evidence type="ECO:0000256" key="1">
    <source>
        <dbReference type="ARBA" id="ARBA00023172"/>
    </source>
</evidence>
<gene>
    <name evidence="2" type="ORF">PHPALM_5920</name>
</gene>
<dbReference type="SUPFAM" id="SSF56349">
    <property type="entry name" value="DNA breaking-rejoining enzymes"/>
    <property type="match status" value="1"/>
</dbReference>
<proteinExistence type="predicted"/>
<dbReference type="OrthoDB" id="123514at2759"/>
<comment type="caution">
    <text evidence="2">The sequence shown here is derived from an EMBL/GenBank/DDBJ whole genome shotgun (WGS) entry which is preliminary data.</text>
</comment>
<reference evidence="2 3" key="1">
    <citation type="journal article" date="2017" name="Genome Biol. Evol.">
        <title>Phytophthora megakarya and P. palmivora, closely related causal agents of cacao black pod rot, underwent increases in genome sizes and gene numbers by different mechanisms.</title>
        <authorList>
            <person name="Ali S.S."/>
            <person name="Shao J."/>
            <person name="Lary D.J."/>
            <person name="Kronmiller B."/>
            <person name="Shen D."/>
            <person name="Strem M.D."/>
            <person name="Amoako-Attah I."/>
            <person name="Akrofi A.Y."/>
            <person name="Begoude B.A."/>
            <person name="Ten Hoopen G.M."/>
            <person name="Coulibaly K."/>
            <person name="Kebe B.I."/>
            <person name="Melnick R.L."/>
            <person name="Guiltinan M.J."/>
            <person name="Tyler B.M."/>
            <person name="Meinhardt L.W."/>
            <person name="Bailey B.A."/>
        </authorList>
    </citation>
    <scope>NUCLEOTIDE SEQUENCE [LARGE SCALE GENOMIC DNA]</scope>
    <source>
        <strain evidence="3">sbr112.9</strain>
    </source>
</reference>
<organism evidence="2 3">
    <name type="scientific">Phytophthora palmivora</name>
    <dbReference type="NCBI Taxonomy" id="4796"/>
    <lineage>
        <taxon>Eukaryota</taxon>
        <taxon>Sar</taxon>
        <taxon>Stramenopiles</taxon>
        <taxon>Oomycota</taxon>
        <taxon>Peronosporomycetes</taxon>
        <taxon>Peronosporales</taxon>
        <taxon>Peronosporaceae</taxon>
        <taxon>Phytophthora</taxon>
    </lineage>
</organism>
<evidence type="ECO:0000313" key="2">
    <source>
        <dbReference type="EMBL" id="POM76811.1"/>
    </source>
</evidence>
<dbReference type="InterPro" id="IPR013762">
    <property type="entry name" value="Integrase-like_cat_sf"/>
</dbReference>
<dbReference type="AlphaFoldDB" id="A0A2P4YG91"/>
<accession>A0A2P4YG91</accession>
<dbReference type="GO" id="GO:0003677">
    <property type="term" value="F:DNA binding"/>
    <property type="evidence" value="ECO:0007669"/>
    <property type="project" value="InterPro"/>
</dbReference>